<dbReference type="STRING" id="418985.A0A1V9XBV3"/>
<dbReference type="Proteomes" id="UP000192247">
    <property type="component" value="Unassembled WGS sequence"/>
</dbReference>
<dbReference type="OrthoDB" id="1431247at2759"/>
<dbReference type="AlphaFoldDB" id="A0A1V9XBV3"/>
<protein>
    <recommendedName>
        <fullName evidence="1">SHSP domain-containing protein</fullName>
    </recommendedName>
</protein>
<dbReference type="InParanoid" id="A0A1V9XBV3"/>
<sequence>MESSGTVLACRQLGDHPVQHILPAKIAPLMKYCEATESCQEKQFDAERFAEGKDELSKEWDEFLQDYPECERFLDTDTLLKIENGGSYVDREDIAFPANTYKIDLTGFSPEDVVVRTYGGKLNVAATHEQRNDDKSVYKKSDMMKEFRMHDSVNKETIVSELQEGMSLLVHTGADV</sequence>
<dbReference type="InterPro" id="IPR002068">
    <property type="entry name" value="A-crystallin/Hsp20_dom"/>
</dbReference>
<dbReference type="SUPFAM" id="SSF49764">
    <property type="entry name" value="HSP20-like chaperones"/>
    <property type="match status" value="1"/>
</dbReference>
<feature type="domain" description="SHSP" evidence="1">
    <location>
        <begin position="102"/>
        <end position="166"/>
    </location>
</feature>
<gene>
    <name evidence="2" type="ORF">BIW11_01586</name>
</gene>
<reference evidence="2 3" key="1">
    <citation type="journal article" date="2017" name="Gigascience">
        <title>Draft genome of the honey bee ectoparasitic mite, Tropilaelaps mercedesae, is shaped by the parasitic life history.</title>
        <authorList>
            <person name="Dong X."/>
            <person name="Armstrong S.D."/>
            <person name="Xia D."/>
            <person name="Makepeace B.L."/>
            <person name="Darby A.C."/>
            <person name="Kadowaki T."/>
        </authorList>
    </citation>
    <scope>NUCLEOTIDE SEQUENCE [LARGE SCALE GENOMIC DNA]</scope>
    <source>
        <strain evidence="2">Wuxi-XJTLU</strain>
    </source>
</reference>
<organism evidence="2 3">
    <name type="scientific">Tropilaelaps mercedesae</name>
    <dbReference type="NCBI Taxonomy" id="418985"/>
    <lineage>
        <taxon>Eukaryota</taxon>
        <taxon>Metazoa</taxon>
        <taxon>Ecdysozoa</taxon>
        <taxon>Arthropoda</taxon>
        <taxon>Chelicerata</taxon>
        <taxon>Arachnida</taxon>
        <taxon>Acari</taxon>
        <taxon>Parasitiformes</taxon>
        <taxon>Mesostigmata</taxon>
        <taxon>Gamasina</taxon>
        <taxon>Dermanyssoidea</taxon>
        <taxon>Laelapidae</taxon>
        <taxon>Tropilaelaps</taxon>
    </lineage>
</organism>
<evidence type="ECO:0000259" key="1">
    <source>
        <dbReference type="Pfam" id="PF00011"/>
    </source>
</evidence>
<evidence type="ECO:0000313" key="2">
    <source>
        <dbReference type="EMBL" id="OQR70997.1"/>
    </source>
</evidence>
<proteinExistence type="predicted"/>
<dbReference type="InterPro" id="IPR008978">
    <property type="entry name" value="HSP20-like_chaperone"/>
</dbReference>
<dbReference type="Gene3D" id="2.60.40.790">
    <property type="match status" value="1"/>
</dbReference>
<dbReference type="Pfam" id="PF00011">
    <property type="entry name" value="HSP20"/>
    <property type="match status" value="1"/>
</dbReference>
<accession>A0A1V9XBV3</accession>
<evidence type="ECO:0000313" key="3">
    <source>
        <dbReference type="Proteomes" id="UP000192247"/>
    </source>
</evidence>
<dbReference type="EMBL" id="MNPL01015605">
    <property type="protein sequence ID" value="OQR70997.1"/>
    <property type="molecule type" value="Genomic_DNA"/>
</dbReference>
<comment type="caution">
    <text evidence="2">The sequence shown here is derived from an EMBL/GenBank/DDBJ whole genome shotgun (WGS) entry which is preliminary data.</text>
</comment>
<name>A0A1V9XBV3_9ACAR</name>
<keyword evidence="3" id="KW-1185">Reference proteome</keyword>